<dbReference type="PANTHER" id="PTHR42920:SF24">
    <property type="entry name" value="AROMATIC AMINO ACID EXPORTER YDDG"/>
    <property type="match status" value="1"/>
</dbReference>
<evidence type="ECO:0000313" key="9">
    <source>
        <dbReference type="Proteomes" id="UP000199048"/>
    </source>
</evidence>
<evidence type="ECO:0000313" key="8">
    <source>
        <dbReference type="EMBL" id="SFM26304.1"/>
    </source>
</evidence>
<keyword evidence="9" id="KW-1185">Reference proteome</keyword>
<evidence type="ECO:0000256" key="1">
    <source>
        <dbReference type="ARBA" id="ARBA00004651"/>
    </source>
</evidence>
<feature type="transmembrane region" description="Helical" evidence="6">
    <location>
        <begin position="346"/>
        <end position="364"/>
    </location>
</feature>
<dbReference type="EMBL" id="FOTK01000024">
    <property type="protein sequence ID" value="SFM26304.1"/>
    <property type="molecule type" value="Genomic_DNA"/>
</dbReference>
<feature type="transmembrane region" description="Helical" evidence="6">
    <location>
        <begin position="262"/>
        <end position="280"/>
    </location>
</feature>
<dbReference type="PANTHER" id="PTHR42920">
    <property type="entry name" value="OS03G0707200 PROTEIN-RELATED"/>
    <property type="match status" value="1"/>
</dbReference>
<dbReference type="GO" id="GO:0005886">
    <property type="term" value="C:plasma membrane"/>
    <property type="evidence" value="ECO:0007669"/>
    <property type="project" value="UniProtKB-SubCell"/>
</dbReference>
<evidence type="ECO:0000256" key="4">
    <source>
        <dbReference type="ARBA" id="ARBA00022989"/>
    </source>
</evidence>
<feature type="transmembrane region" description="Helical" evidence="6">
    <location>
        <begin position="146"/>
        <end position="168"/>
    </location>
</feature>
<feature type="transmembrane region" description="Helical" evidence="6">
    <location>
        <begin position="317"/>
        <end position="334"/>
    </location>
</feature>
<dbReference type="STRING" id="582667.SAMN05192568_102467"/>
<dbReference type="InterPro" id="IPR000620">
    <property type="entry name" value="EamA_dom"/>
</dbReference>
<gene>
    <name evidence="8" type="ORF">SAMN05192568_102467</name>
</gene>
<name>A0A1I4PEW8_9HYPH</name>
<reference evidence="9" key="1">
    <citation type="submission" date="2016-10" db="EMBL/GenBank/DDBJ databases">
        <authorList>
            <person name="Varghese N."/>
            <person name="Submissions S."/>
        </authorList>
    </citation>
    <scope>NUCLEOTIDE SEQUENCE [LARGE SCALE GENOMIC DNA]</scope>
    <source>
        <strain evidence="9">BL36</strain>
    </source>
</reference>
<feature type="domain" description="EamA" evidence="7">
    <location>
        <begin position="287"/>
        <end position="419"/>
    </location>
</feature>
<dbReference type="AlphaFoldDB" id="A0A1I4PEW8"/>
<evidence type="ECO:0000256" key="2">
    <source>
        <dbReference type="ARBA" id="ARBA00022475"/>
    </source>
</evidence>
<dbReference type="Proteomes" id="UP000199048">
    <property type="component" value="Unassembled WGS sequence"/>
</dbReference>
<dbReference type="InterPro" id="IPR037185">
    <property type="entry name" value="EmrE-like"/>
</dbReference>
<feature type="transmembrane region" description="Helical" evidence="6">
    <location>
        <begin position="174"/>
        <end position="199"/>
    </location>
</feature>
<comment type="subcellular location">
    <subcellularLocation>
        <location evidence="1">Cell membrane</location>
        <topology evidence="1">Multi-pass membrane protein</topology>
    </subcellularLocation>
</comment>
<feature type="transmembrane region" description="Helical" evidence="6">
    <location>
        <begin position="211"/>
        <end position="231"/>
    </location>
</feature>
<evidence type="ECO:0000256" key="5">
    <source>
        <dbReference type="ARBA" id="ARBA00023136"/>
    </source>
</evidence>
<keyword evidence="2" id="KW-1003">Cell membrane</keyword>
<dbReference type="Pfam" id="PF00892">
    <property type="entry name" value="EamA"/>
    <property type="match status" value="1"/>
</dbReference>
<evidence type="ECO:0000256" key="3">
    <source>
        <dbReference type="ARBA" id="ARBA00022692"/>
    </source>
</evidence>
<proteinExistence type="predicted"/>
<accession>A0A1I4PEW8</accession>
<keyword evidence="3 6" id="KW-0812">Transmembrane</keyword>
<dbReference type="InterPro" id="IPR051258">
    <property type="entry name" value="Diverse_Substrate_Transporter"/>
</dbReference>
<keyword evidence="5 6" id="KW-0472">Membrane</keyword>
<organism evidence="8 9">
    <name type="scientific">Methylobacterium pseudosasicola</name>
    <dbReference type="NCBI Taxonomy" id="582667"/>
    <lineage>
        <taxon>Bacteria</taxon>
        <taxon>Pseudomonadati</taxon>
        <taxon>Pseudomonadota</taxon>
        <taxon>Alphaproteobacteria</taxon>
        <taxon>Hyphomicrobiales</taxon>
        <taxon>Methylobacteriaceae</taxon>
        <taxon>Methylobacterium</taxon>
    </lineage>
</organism>
<protein>
    <submittedName>
        <fullName evidence="8">Threonine/homoserine efflux transporter RhtA</fullName>
    </submittedName>
</protein>
<evidence type="ECO:0000259" key="7">
    <source>
        <dbReference type="Pfam" id="PF00892"/>
    </source>
</evidence>
<feature type="transmembrane region" description="Helical" evidence="6">
    <location>
        <begin position="403"/>
        <end position="421"/>
    </location>
</feature>
<feature type="transmembrane region" description="Helical" evidence="6">
    <location>
        <begin position="376"/>
        <end position="397"/>
    </location>
</feature>
<sequence>MAMAASAVPPPTGLGRSRGDETALYHLSTQLAWFLGILDRAIADAETTLTAVLRKERFWRALEAQPVNPRQRMMLGRLLDGFEGKLTTSKWAQIAKCSHDTALRDIEELSARGLLMRGPAGDAAPATVWSSRTSERSVSVTNTKPSLGATVLPVAALVTGMVSLQYGATIAKNLFPVVGAAGTSALRVGFSALILMAVWRPWRRSLLRREAGWIALYGVTLGLMNLLFYLSIARLPLGPAVAIEFAGPLSIALIASRRRTDFLWIGVAVVGLGLLLPVASTSALDPLGILLALGAALAWALYILFGQRAGRIDGGQAVSLGMLTAALVVAPFGFAEAGLGLLAPEILVAGLTVALMSSALPYSLEMFALRRLDRKSFGVLMSLEPAVAACAGFALLGERLGPVQWLAIGLVIAASAGITATSRRPVPEAALIEG</sequence>
<feature type="transmembrane region" description="Helical" evidence="6">
    <location>
        <begin position="286"/>
        <end position="305"/>
    </location>
</feature>
<keyword evidence="4 6" id="KW-1133">Transmembrane helix</keyword>
<evidence type="ECO:0000256" key="6">
    <source>
        <dbReference type="SAM" id="Phobius"/>
    </source>
</evidence>
<dbReference type="SUPFAM" id="SSF103481">
    <property type="entry name" value="Multidrug resistance efflux transporter EmrE"/>
    <property type="match status" value="2"/>
</dbReference>
<feature type="transmembrane region" description="Helical" evidence="6">
    <location>
        <begin position="237"/>
        <end position="255"/>
    </location>
</feature>